<dbReference type="EMBL" id="BPLQ01000299">
    <property type="protein sequence ID" value="GIX69748.1"/>
    <property type="molecule type" value="Genomic_DNA"/>
</dbReference>
<dbReference type="PROSITE" id="PS51257">
    <property type="entry name" value="PROKAR_LIPOPROTEIN"/>
    <property type="match status" value="1"/>
</dbReference>
<dbReference type="PANTHER" id="PTHR43918:SF4">
    <property type="entry name" value="CARBOXYLIC ESTER HYDROLASE"/>
    <property type="match status" value="1"/>
</dbReference>
<feature type="domain" description="Carboxylesterase type B" evidence="7">
    <location>
        <begin position="26"/>
        <end position="290"/>
    </location>
</feature>
<protein>
    <recommendedName>
        <fullName evidence="5">Carboxylic ester hydrolase</fullName>
        <ecNumber evidence="5">3.1.1.-</ecNumber>
    </recommendedName>
</protein>
<accession>A0AAV4MBD0</accession>
<dbReference type="GO" id="GO:0006581">
    <property type="term" value="P:acetylcholine catabolic process"/>
    <property type="evidence" value="ECO:0007669"/>
    <property type="project" value="TreeGrafter"/>
</dbReference>
<evidence type="ECO:0000256" key="2">
    <source>
        <dbReference type="ARBA" id="ARBA00022487"/>
    </source>
</evidence>
<proteinExistence type="inferred from homology"/>
<dbReference type="InterPro" id="IPR002018">
    <property type="entry name" value="CarbesteraseB"/>
</dbReference>
<comment type="caution">
    <text evidence="8">The sequence shown here is derived from an EMBL/GenBank/DDBJ whole genome shotgun (WGS) entry which is preliminary data.</text>
</comment>
<dbReference type="AlphaFoldDB" id="A0AAV4MBD0"/>
<dbReference type="InterPro" id="IPR019826">
    <property type="entry name" value="Carboxylesterase_B_AS"/>
</dbReference>
<evidence type="ECO:0000256" key="6">
    <source>
        <dbReference type="SAM" id="Phobius"/>
    </source>
</evidence>
<feature type="transmembrane region" description="Helical" evidence="6">
    <location>
        <begin position="6"/>
        <end position="24"/>
    </location>
</feature>
<dbReference type="PROSITE" id="PS00941">
    <property type="entry name" value="CARBOXYLESTERASE_B_2"/>
    <property type="match status" value="1"/>
</dbReference>
<organism evidence="8 9">
    <name type="scientific">Caerostris darwini</name>
    <dbReference type="NCBI Taxonomy" id="1538125"/>
    <lineage>
        <taxon>Eukaryota</taxon>
        <taxon>Metazoa</taxon>
        <taxon>Ecdysozoa</taxon>
        <taxon>Arthropoda</taxon>
        <taxon>Chelicerata</taxon>
        <taxon>Arachnida</taxon>
        <taxon>Araneae</taxon>
        <taxon>Araneomorphae</taxon>
        <taxon>Entelegynae</taxon>
        <taxon>Araneoidea</taxon>
        <taxon>Araneidae</taxon>
        <taxon>Caerostris</taxon>
    </lineage>
</organism>
<dbReference type="EC" id="3.1.1.-" evidence="5"/>
<dbReference type="InterPro" id="IPR029058">
    <property type="entry name" value="AB_hydrolase_fold"/>
</dbReference>
<dbReference type="GO" id="GO:0005615">
    <property type="term" value="C:extracellular space"/>
    <property type="evidence" value="ECO:0007669"/>
    <property type="project" value="TreeGrafter"/>
</dbReference>
<dbReference type="GO" id="GO:0005886">
    <property type="term" value="C:plasma membrane"/>
    <property type="evidence" value="ECO:0007669"/>
    <property type="project" value="TreeGrafter"/>
</dbReference>
<sequence>MTKLKIVPIIYFIFISCVLYTPFLDRLVYTPSGPIKGTTNFVSVSPVQVFLGIPFAKPPVGDLRFKKPVPIEPWSETLEAKTMPPACMQYTQYPFPWYDSKPGKSEDCLYLNIYAPFHAKEGSKKAVLFWIFGGGFTFGSNRKDLYDASALALRGDVIVVTINHRLGVFGFLTSGTEDAPGNVAFFDIVMALRWVNDNIESFGGDKDRITLHGQSAGSMAISLLCVSPLTRGMFSRVIMQSGSTLFLKYNQLNANLQLSQRLARAVGCASDDKTIEDHPRNVVDCLRGNKVIHEILYSCI</sequence>
<dbReference type="PROSITE" id="PS00122">
    <property type="entry name" value="CARBOXYLESTERASE_B_1"/>
    <property type="match status" value="1"/>
</dbReference>
<keyword evidence="6" id="KW-0812">Transmembrane</keyword>
<evidence type="ECO:0000313" key="8">
    <source>
        <dbReference type="EMBL" id="GIX69748.1"/>
    </source>
</evidence>
<keyword evidence="6" id="KW-1133">Transmembrane helix</keyword>
<name>A0AAV4MBD0_9ARAC</name>
<reference evidence="8 9" key="1">
    <citation type="submission" date="2021-06" db="EMBL/GenBank/DDBJ databases">
        <title>Caerostris darwini draft genome.</title>
        <authorList>
            <person name="Kono N."/>
            <person name="Arakawa K."/>
        </authorList>
    </citation>
    <scope>NUCLEOTIDE SEQUENCE [LARGE SCALE GENOMIC DNA]</scope>
</reference>
<evidence type="ECO:0000256" key="5">
    <source>
        <dbReference type="RuleBase" id="RU361235"/>
    </source>
</evidence>
<keyword evidence="2" id="KW-0719">Serine esterase</keyword>
<dbReference type="GO" id="GO:0003990">
    <property type="term" value="F:acetylcholinesterase activity"/>
    <property type="evidence" value="ECO:0007669"/>
    <property type="project" value="TreeGrafter"/>
</dbReference>
<dbReference type="InterPro" id="IPR019819">
    <property type="entry name" value="Carboxylesterase_B_CS"/>
</dbReference>
<dbReference type="PANTHER" id="PTHR43918">
    <property type="entry name" value="ACETYLCHOLINESTERASE"/>
    <property type="match status" value="1"/>
</dbReference>
<keyword evidence="6" id="KW-0472">Membrane</keyword>
<comment type="similarity">
    <text evidence="1 5">Belongs to the type-B carboxylesterase/lipase family.</text>
</comment>
<evidence type="ECO:0000256" key="3">
    <source>
        <dbReference type="ARBA" id="ARBA00022801"/>
    </source>
</evidence>
<dbReference type="InterPro" id="IPR050654">
    <property type="entry name" value="AChE-related_enzymes"/>
</dbReference>
<dbReference type="GO" id="GO:0019695">
    <property type="term" value="P:choline metabolic process"/>
    <property type="evidence" value="ECO:0007669"/>
    <property type="project" value="TreeGrafter"/>
</dbReference>
<keyword evidence="9" id="KW-1185">Reference proteome</keyword>
<keyword evidence="3 5" id="KW-0378">Hydrolase</keyword>
<dbReference type="Gene3D" id="3.40.50.1820">
    <property type="entry name" value="alpha/beta hydrolase"/>
    <property type="match status" value="1"/>
</dbReference>
<evidence type="ECO:0000313" key="9">
    <source>
        <dbReference type="Proteomes" id="UP001054837"/>
    </source>
</evidence>
<gene>
    <name evidence="8" type="ORF">CDAR_556301</name>
</gene>
<evidence type="ECO:0000256" key="4">
    <source>
        <dbReference type="ARBA" id="ARBA00023180"/>
    </source>
</evidence>
<keyword evidence="4" id="KW-0325">Glycoprotein</keyword>
<evidence type="ECO:0000256" key="1">
    <source>
        <dbReference type="ARBA" id="ARBA00005964"/>
    </source>
</evidence>
<dbReference type="SUPFAM" id="SSF53474">
    <property type="entry name" value="alpha/beta-Hydrolases"/>
    <property type="match status" value="1"/>
</dbReference>
<dbReference type="Proteomes" id="UP001054837">
    <property type="component" value="Unassembled WGS sequence"/>
</dbReference>
<evidence type="ECO:0000259" key="7">
    <source>
        <dbReference type="Pfam" id="PF00135"/>
    </source>
</evidence>
<dbReference type="Pfam" id="PF00135">
    <property type="entry name" value="COesterase"/>
    <property type="match status" value="1"/>
</dbReference>